<dbReference type="PANTHER" id="PTHR39209:SF2">
    <property type="entry name" value="CYTOPLASMIC PROTEIN"/>
    <property type="match status" value="1"/>
</dbReference>
<gene>
    <name evidence="2" type="ORF">ENJ10_08625</name>
</gene>
<dbReference type="AlphaFoldDB" id="A0A7V1M007"/>
<dbReference type="SUPFAM" id="SSF56037">
    <property type="entry name" value="PheT/TilS domain"/>
    <property type="match status" value="1"/>
</dbReference>
<dbReference type="SMART" id="SM00873">
    <property type="entry name" value="B3_4"/>
    <property type="match status" value="1"/>
</dbReference>
<sequence length="226" mass="24950">MKKINTSPRFMEKAGEVKFGLLHSCGVSVQDSGEDFERELEALTGSLKSTFAGKALSENPVIGRVRRLYRSVGWEPTKYRPSSEALARRLLQGKGLYRINNVVDWGNLVSARYHIPMGLYDLDKVKGDIMLDIGGEGETYDGISREGIRATGKLILRDDLGIFGNPTADSKRTSISADTRDVLAVFFCPAGVDEGYITAMLEELRDAYAACGDNVQSSIEIVRYKK</sequence>
<evidence type="ECO:0000259" key="1">
    <source>
        <dbReference type="SMART" id="SM00873"/>
    </source>
</evidence>
<dbReference type="Pfam" id="PF03483">
    <property type="entry name" value="B3_4"/>
    <property type="match status" value="1"/>
</dbReference>
<feature type="domain" description="B3/B4 tRNA-binding" evidence="1">
    <location>
        <begin position="64"/>
        <end position="206"/>
    </location>
</feature>
<comment type="caution">
    <text evidence="2">The sequence shown here is derived from an EMBL/GenBank/DDBJ whole genome shotgun (WGS) entry which is preliminary data.</text>
</comment>
<protein>
    <recommendedName>
        <fullName evidence="1">B3/B4 tRNA-binding domain-containing protein</fullName>
    </recommendedName>
</protein>
<dbReference type="GO" id="GO:0004826">
    <property type="term" value="F:phenylalanine-tRNA ligase activity"/>
    <property type="evidence" value="ECO:0007669"/>
    <property type="project" value="InterPro"/>
</dbReference>
<proteinExistence type="predicted"/>
<evidence type="ECO:0000313" key="2">
    <source>
        <dbReference type="EMBL" id="HED10739.1"/>
    </source>
</evidence>
<dbReference type="InterPro" id="IPR005146">
    <property type="entry name" value="B3/B4_tRNA-bd"/>
</dbReference>
<dbReference type="InterPro" id="IPR020825">
    <property type="entry name" value="Phe-tRNA_synthase-like_B3/B4"/>
</dbReference>
<accession>A0A7V1M007</accession>
<dbReference type="PANTHER" id="PTHR39209">
    <property type="match status" value="1"/>
</dbReference>
<organism evidence="2">
    <name type="scientific">Caldithrix abyssi</name>
    <dbReference type="NCBI Taxonomy" id="187145"/>
    <lineage>
        <taxon>Bacteria</taxon>
        <taxon>Pseudomonadati</taxon>
        <taxon>Calditrichota</taxon>
        <taxon>Calditrichia</taxon>
        <taxon>Calditrichales</taxon>
        <taxon>Calditrichaceae</taxon>
        <taxon>Caldithrix</taxon>
    </lineage>
</organism>
<dbReference type="EMBL" id="DRLD01000237">
    <property type="protein sequence ID" value="HED10739.1"/>
    <property type="molecule type" value="Genomic_DNA"/>
</dbReference>
<dbReference type="Gene3D" id="3.50.40.10">
    <property type="entry name" value="Phenylalanyl-trna Synthetase, Chain B, domain 3"/>
    <property type="match status" value="1"/>
</dbReference>
<name>A0A7V1M007_CALAY</name>
<dbReference type="Proteomes" id="UP000886005">
    <property type="component" value="Unassembled WGS sequence"/>
</dbReference>
<reference evidence="2" key="1">
    <citation type="journal article" date="2020" name="mSystems">
        <title>Genome- and Community-Level Interaction Insights into Carbon Utilization and Element Cycling Functions of Hydrothermarchaeota in Hydrothermal Sediment.</title>
        <authorList>
            <person name="Zhou Z."/>
            <person name="Liu Y."/>
            <person name="Xu W."/>
            <person name="Pan J."/>
            <person name="Luo Z.H."/>
            <person name="Li M."/>
        </authorList>
    </citation>
    <scope>NUCLEOTIDE SEQUENCE [LARGE SCALE GENOMIC DNA]</scope>
    <source>
        <strain evidence="2">HyVt-456</strain>
    </source>
</reference>
<dbReference type="GO" id="GO:0003723">
    <property type="term" value="F:RNA binding"/>
    <property type="evidence" value="ECO:0007669"/>
    <property type="project" value="InterPro"/>
</dbReference>